<keyword evidence="3 5" id="KW-0238">DNA-binding</keyword>
<evidence type="ECO:0000256" key="1">
    <source>
        <dbReference type="ARBA" id="ARBA00022553"/>
    </source>
</evidence>
<evidence type="ECO:0000256" key="5">
    <source>
        <dbReference type="PROSITE-ProRule" id="PRU01091"/>
    </source>
</evidence>
<reference evidence="8 9" key="1">
    <citation type="submission" date="2020-08" db="EMBL/GenBank/DDBJ databases">
        <title>Genomic Encyclopedia of Type Strains, Phase IV (KMG-IV): sequencing the most valuable type-strain genomes for metagenomic binning, comparative biology and taxonomic classification.</title>
        <authorList>
            <person name="Goeker M."/>
        </authorList>
    </citation>
    <scope>NUCLEOTIDE SEQUENCE [LARGE SCALE GENOMIC DNA]</scope>
    <source>
        <strain evidence="8 9">DSM 21793</strain>
    </source>
</reference>
<gene>
    <name evidence="8" type="ORF">GGQ61_002392</name>
</gene>
<protein>
    <submittedName>
        <fullName evidence="8">DNA-binding response OmpR family regulator</fullName>
    </submittedName>
</protein>
<dbReference type="Pfam" id="PF00072">
    <property type="entry name" value="Response_reg"/>
    <property type="match status" value="1"/>
</dbReference>
<keyword evidence="9" id="KW-1185">Reference proteome</keyword>
<dbReference type="InterPro" id="IPR011006">
    <property type="entry name" value="CheY-like_superfamily"/>
</dbReference>
<dbReference type="SMART" id="SM00448">
    <property type="entry name" value="REC"/>
    <property type="match status" value="1"/>
</dbReference>
<dbReference type="InterPro" id="IPR016032">
    <property type="entry name" value="Sig_transdc_resp-reg_C-effctor"/>
</dbReference>
<feature type="domain" description="OmpR/PhoB-type" evidence="7">
    <location>
        <begin position="129"/>
        <end position="228"/>
    </location>
</feature>
<dbReference type="PANTHER" id="PTHR48111">
    <property type="entry name" value="REGULATOR OF RPOS"/>
    <property type="match status" value="1"/>
</dbReference>
<keyword evidence="1 4" id="KW-0597">Phosphoprotein</keyword>
<keyword evidence="2" id="KW-0902">Two-component regulatory system</keyword>
<dbReference type="InterPro" id="IPR001867">
    <property type="entry name" value="OmpR/PhoB-type_DNA-bd"/>
</dbReference>
<dbReference type="CDD" id="cd00383">
    <property type="entry name" value="trans_reg_C"/>
    <property type="match status" value="1"/>
</dbReference>
<comment type="caution">
    <text evidence="8">The sequence shown here is derived from an EMBL/GenBank/DDBJ whole genome shotgun (WGS) entry which is preliminary data.</text>
</comment>
<dbReference type="Gene3D" id="6.10.250.690">
    <property type="match status" value="1"/>
</dbReference>
<feature type="domain" description="Response regulatory" evidence="6">
    <location>
        <begin position="4"/>
        <end position="119"/>
    </location>
</feature>
<dbReference type="EMBL" id="JACIDK010000003">
    <property type="protein sequence ID" value="MBB3891664.1"/>
    <property type="molecule type" value="Genomic_DNA"/>
</dbReference>
<evidence type="ECO:0000259" key="7">
    <source>
        <dbReference type="PROSITE" id="PS51755"/>
    </source>
</evidence>
<feature type="modified residue" description="4-aspartylphosphate" evidence="4">
    <location>
        <position position="53"/>
    </location>
</feature>
<name>A0A840A053_9CAUL</name>
<dbReference type="InterPro" id="IPR039420">
    <property type="entry name" value="WalR-like"/>
</dbReference>
<dbReference type="Pfam" id="PF00486">
    <property type="entry name" value="Trans_reg_C"/>
    <property type="match status" value="1"/>
</dbReference>
<evidence type="ECO:0000259" key="6">
    <source>
        <dbReference type="PROSITE" id="PS50110"/>
    </source>
</evidence>
<evidence type="ECO:0000256" key="4">
    <source>
        <dbReference type="PROSITE-ProRule" id="PRU00169"/>
    </source>
</evidence>
<dbReference type="InterPro" id="IPR036388">
    <property type="entry name" value="WH-like_DNA-bd_sf"/>
</dbReference>
<dbReference type="SUPFAM" id="SSF46894">
    <property type="entry name" value="C-terminal effector domain of the bipartite response regulators"/>
    <property type="match status" value="1"/>
</dbReference>
<dbReference type="AlphaFoldDB" id="A0A840A053"/>
<dbReference type="SMART" id="SM00862">
    <property type="entry name" value="Trans_reg_C"/>
    <property type="match status" value="1"/>
</dbReference>
<evidence type="ECO:0000313" key="9">
    <source>
        <dbReference type="Proteomes" id="UP000530564"/>
    </source>
</evidence>
<sequence>MRMRIAALEDDDAQREAIARLLVSGGHNCQCFHLATPLIAALRRETFDLLVLDWNLPDMSGLDVVAWAHKNLTPCPPILLLTSRSAEADVVAGLNGGADDYVVKPVQSGVLLARVNALLRRSYPDRATGGIETHGEYRFNLPAEQVTRNGEPVPLTAKEFGLALLMFRNVHRALSRGHILEAIWGRNPDLPTRTLDMHISRIRSKLELRPQNGYRLAPVYSYGYRLERLTEEAPEEAAE</sequence>
<dbReference type="PANTHER" id="PTHR48111:SF40">
    <property type="entry name" value="PHOSPHATE REGULON TRANSCRIPTIONAL REGULATORY PROTEIN PHOB"/>
    <property type="match status" value="1"/>
</dbReference>
<dbReference type="Proteomes" id="UP000530564">
    <property type="component" value="Unassembled WGS sequence"/>
</dbReference>
<dbReference type="PROSITE" id="PS50110">
    <property type="entry name" value="RESPONSE_REGULATORY"/>
    <property type="match status" value="1"/>
</dbReference>
<proteinExistence type="predicted"/>
<feature type="DNA-binding region" description="OmpR/PhoB-type" evidence="5">
    <location>
        <begin position="129"/>
        <end position="228"/>
    </location>
</feature>
<dbReference type="PROSITE" id="PS51755">
    <property type="entry name" value="OMPR_PHOB"/>
    <property type="match status" value="1"/>
</dbReference>
<dbReference type="Gene3D" id="1.10.10.10">
    <property type="entry name" value="Winged helix-like DNA-binding domain superfamily/Winged helix DNA-binding domain"/>
    <property type="match status" value="1"/>
</dbReference>
<dbReference type="GO" id="GO:0006355">
    <property type="term" value="P:regulation of DNA-templated transcription"/>
    <property type="evidence" value="ECO:0007669"/>
    <property type="project" value="InterPro"/>
</dbReference>
<dbReference type="SUPFAM" id="SSF52172">
    <property type="entry name" value="CheY-like"/>
    <property type="match status" value="1"/>
</dbReference>
<accession>A0A840A053</accession>
<organism evidence="8 9">
    <name type="scientific">Phenylobacterium haematophilum</name>
    <dbReference type="NCBI Taxonomy" id="98513"/>
    <lineage>
        <taxon>Bacteria</taxon>
        <taxon>Pseudomonadati</taxon>
        <taxon>Pseudomonadota</taxon>
        <taxon>Alphaproteobacteria</taxon>
        <taxon>Caulobacterales</taxon>
        <taxon>Caulobacteraceae</taxon>
        <taxon>Phenylobacterium</taxon>
    </lineage>
</organism>
<dbReference type="RefSeq" id="WP_246370814.1">
    <property type="nucleotide sequence ID" value="NZ_JACIDK010000003.1"/>
</dbReference>
<dbReference type="GO" id="GO:0000156">
    <property type="term" value="F:phosphorelay response regulator activity"/>
    <property type="evidence" value="ECO:0007669"/>
    <property type="project" value="TreeGrafter"/>
</dbReference>
<dbReference type="Gene3D" id="3.40.50.2300">
    <property type="match status" value="1"/>
</dbReference>
<dbReference type="InterPro" id="IPR001789">
    <property type="entry name" value="Sig_transdc_resp-reg_receiver"/>
</dbReference>
<dbReference type="GO" id="GO:0005829">
    <property type="term" value="C:cytosol"/>
    <property type="evidence" value="ECO:0007669"/>
    <property type="project" value="TreeGrafter"/>
</dbReference>
<dbReference type="GO" id="GO:0032993">
    <property type="term" value="C:protein-DNA complex"/>
    <property type="evidence" value="ECO:0007669"/>
    <property type="project" value="TreeGrafter"/>
</dbReference>
<dbReference type="GO" id="GO:0000976">
    <property type="term" value="F:transcription cis-regulatory region binding"/>
    <property type="evidence" value="ECO:0007669"/>
    <property type="project" value="TreeGrafter"/>
</dbReference>
<evidence type="ECO:0000256" key="2">
    <source>
        <dbReference type="ARBA" id="ARBA00023012"/>
    </source>
</evidence>
<evidence type="ECO:0000256" key="3">
    <source>
        <dbReference type="ARBA" id="ARBA00023125"/>
    </source>
</evidence>
<evidence type="ECO:0000313" key="8">
    <source>
        <dbReference type="EMBL" id="MBB3891664.1"/>
    </source>
</evidence>